<accession>A0A401T699</accession>
<evidence type="ECO:0000256" key="11">
    <source>
        <dbReference type="ARBA" id="ARBA00080463"/>
    </source>
</evidence>
<keyword evidence="7" id="KW-0472">Membrane</keyword>
<dbReference type="FunFam" id="2.30.29.30:FF:000187">
    <property type="entry name" value="SH2B adapter protein 2"/>
    <property type="match status" value="1"/>
</dbReference>
<sequence>MSNFGHSRSSEDVSGRPKFKKGFSLRNMSMCMVDGMKEILQWRSSAEPLLDVGQGKRLISQDPSGNKSESEARDKWSHKLERLRLTRTSSAKVELLDIQREGTLRYMVADDSNLVSSTQWQKCRLLLRKAMRLEGERFLLEFYVPPKSTKPRVSIPLSAIVKVRTTMPLEMPDKDNTFVLKVENGAEYILETIDSLQKHSWVADIQDCMDPGDSEEDLELISCPHAVSMPSRELPAIPPCSCDFLTEGVTQMPEKMCTNPDAAVTVSHVRPKEPQIPGLLAHVPLENFLQALHSEALSSTSTSEEDQIDTELQLSSYPWFHGTLSRVKAAQLVLAGGSRSHGLFVIRQSETRPGEYVLTFNFQGKAKHLRLSLNETGQCHVQHLWFQTILDMLKHFHTHPIPLESGGSADITLRSYVLVTKPTPVPEMNSAHTATPPAAPTQPNCRSDAHQSQHYFANSVAGSPHSAAQVEGTSANIHSAHPRSDASISVRANNSERLLQSQASSSEDYHDSDGSRNRSRAVENQYSFY</sequence>
<evidence type="ECO:0000256" key="5">
    <source>
        <dbReference type="ARBA" id="ARBA00022553"/>
    </source>
</evidence>
<keyword evidence="6 12" id="KW-0727">SH2 domain</keyword>
<comment type="subcellular location">
    <subcellularLocation>
        <location evidence="2">Cytoplasm</location>
    </subcellularLocation>
    <subcellularLocation>
        <location evidence="1">Membrane</location>
    </subcellularLocation>
</comment>
<evidence type="ECO:0000259" key="15">
    <source>
        <dbReference type="PROSITE" id="PS50003"/>
    </source>
</evidence>
<dbReference type="InterPro" id="IPR001849">
    <property type="entry name" value="PH_domain"/>
</dbReference>
<comment type="caution">
    <text evidence="16">The sequence shown here is derived from an EMBL/GenBank/DDBJ whole genome shotgun (WGS) entry which is preliminary data.</text>
</comment>
<dbReference type="SUPFAM" id="SSF55550">
    <property type="entry name" value="SH2 domain"/>
    <property type="match status" value="1"/>
</dbReference>
<dbReference type="PROSITE" id="PS50001">
    <property type="entry name" value="SH2"/>
    <property type="match status" value="1"/>
</dbReference>
<dbReference type="CDD" id="cd01231">
    <property type="entry name" value="PH_SH2B_family"/>
    <property type="match status" value="1"/>
</dbReference>
<keyword evidence="17" id="KW-1185">Reference proteome</keyword>
<evidence type="ECO:0000256" key="8">
    <source>
        <dbReference type="ARBA" id="ARBA00065784"/>
    </source>
</evidence>
<evidence type="ECO:0000256" key="1">
    <source>
        <dbReference type="ARBA" id="ARBA00004370"/>
    </source>
</evidence>
<evidence type="ECO:0000256" key="3">
    <source>
        <dbReference type="ARBA" id="ARBA00010220"/>
    </source>
</evidence>
<feature type="compositionally biased region" description="Basic and acidic residues" evidence="13">
    <location>
        <begin position="507"/>
        <end position="516"/>
    </location>
</feature>
<evidence type="ECO:0000256" key="13">
    <source>
        <dbReference type="SAM" id="MobiDB-lite"/>
    </source>
</evidence>
<dbReference type="SUPFAM" id="SSF50729">
    <property type="entry name" value="PH domain-like"/>
    <property type="match status" value="1"/>
</dbReference>
<evidence type="ECO:0000256" key="9">
    <source>
        <dbReference type="ARBA" id="ARBA00073702"/>
    </source>
</evidence>
<dbReference type="OrthoDB" id="10047184at2759"/>
<dbReference type="STRING" id="137246.A0A401T699"/>
<dbReference type="Gene3D" id="2.30.29.30">
    <property type="entry name" value="Pleckstrin-homology domain (PH domain)/Phosphotyrosine-binding domain (PTB)"/>
    <property type="match status" value="1"/>
</dbReference>
<dbReference type="InterPro" id="IPR011993">
    <property type="entry name" value="PH-like_dom_sf"/>
</dbReference>
<dbReference type="InterPro" id="IPR035058">
    <property type="entry name" value="SH2B2_SH2"/>
</dbReference>
<evidence type="ECO:0000313" key="16">
    <source>
        <dbReference type="EMBL" id="GCC38155.1"/>
    </source>
</evidence>
<feature type="domain" description="PH" evidence="15">
    <location>
        <begin position="97"/>
        <end position="210"/>
    </location>
</feature>
<feature type="region of interest" description="Disordered" evidence="13">
    <location>
        <begin position="427"/>
        <end position="529"/>
    </location>
</feature>
<dbReference type="InterPro" id="IPR030523">
    <property type="entry name" value="SH2B"/>
</dbReference>
<dbReference type="FunFam" id="3.30.505.10:FF:000008">
    <property type="entry name" value="SH2B adapter protein 1 isoform 2"/>
    <property type="match status" value="1"/>
</dbReference>
<feature type="domain" description="SH2" evidence="14">
    <location>
        <begin position="319"/>
        <end position="417"/>
    </location>
</feature>
<keyword evidence="5" id="KW-0597">Phosphoprotein</keyword>
<protein>
    <recommendedName>
        <fullName evidence="9">SH2B adapter protein 2</fullName>
    </recommendedName>
    <alternativeName>
        <fullName evidence="11">Adapter protein with pleckstrin homology and Src homology 2 domains</fullName>
    </alternativeName>
    <alternativeName>
        <fullName evidence="10">SH2 and PH domain-containing adapter protein APS</fullName>
    </alternativeName>
</protein>
<comment type="similarity">
    <text evidence="3">Belongs to the SH2B adapter family.</text>
</comment>
<dbReference type="Proteomes" id="UP000287033">
    <property type="component" value="Unassembled WGS sequence"/>
</dbReference>
<dbReference type="AlphaFoldDB" id="A0A401T699"/>
<feature type="compositionally biased region" description="Polar residues" evidence="13">
    <location>
        <begin position="486"/>
        <end position="506"/>
    </location>
</feature>
<dbReference type="PROSITE" id="PS50003">
    <property type="entry name" value="PH_DOMAIN"/>
    <property type="match status" value="1"/>
</dbReference>
<proteinExistence type="inferred from homology"/>
<feature type="compositionally biased region" description="Polar residues" evidence="13">
    <location>
        <begin position="442"/>
        <end position="456"/>
    </location>
</feature>
<dbReference type="OMA" id="CNCELTH"/>
<dbReference type="EMBL" id="BEZZ01001123">
    <property type="protein sequence ID" value="GCC38155.1"/>
    <property type="molecule type" value="Genomic_DNA"/>
</dbReference>
<dbReference type="SMART" id="SM00233">
    <property type="entry name" value="PH"/>
    <property type="match status" value="1"/>
</dbReference>
<dbReference type="InterPro" id="IPR036860">
    <property type="entry name" value="SH2_dom_sf"/>
</dbReference>
<evidence type="ECO:0000256" key="2">
    <source>
        <dbReference type="ARBA" id="ARBA00004496"/>
    </source>
</evidence>
<evidence type="ECO:0000256" key="10">
    <source>
        <dbReference type="ARBA" id="ARBA00075397"/>
    </source>
</evidence>
<dbReference type="CDD" id="cd10411">
    <property type="entry name" value="SH2_SH2B2"/>
    <property type="match status" value="1"/>
</dbReference>
<evidence type="ECO:0000256" key="6">
    <source>
        <dbReference type="ARBA" id="ARBA00022999"/>
    </source>
</evidence>
<evidence type="ECO:0000256" key="7">
    <source>
        <dbReference type="ARBA" id="ARBA00023136"/>
    </source>
</evidence>
<comment type="subunit">
    <text evidence="8">Homodimer. Interacts with KIT/c-KIT, SHC1, EPOR, PDGFR, VAV1 and VAV3. Interacts (via N-terminal region) with SHC1. Interacts (via the phosphorylated C-terminus) with GRB2. Interacts (via its SH2 domain) with EPOR, INSR and KIT. Interacts with GRB2 after B-cell antigen receptor stimulation. Interacts (via PH domain) with VAV3. Interacts with NTRK1, NTRK2 and NTRK3 (phosphorylated); after stimulation of the receptor by its extracellular ligand and subsequent autophosphorylation of the receptor. Binds INSR, GRB2, ASB6 and CAP. Insulin stimulation leads to dissociation of CAP. Binds CBS only when SH2B2/APS has become phosphorylated. INSR binding does not depend on the phosphorylation of SH2B2/APS.</text>
</comment>
<evidence type="ECO:0000313" key="17">
    <source>
        <dbReference type="Proteomes" id="UP000287033"/>
    </source>
</evidence>
<evidence type="ECO:0000256" key="4">
    <source>
        <dbReference type="ARBA" id="ARBA00022490"/>
    </source>
</evidence>
<evidence type="ECO:0000256" key="12">
    <source>
        <dbReference type="PROSITE-ProRule" id="PRU00191"/>
    </source>
</evidence>
<gene>
    <name evidence="16" type="ORF">chiPu_0016667</name>
</gene>
<dbReference type="Pfam" id="PF00169">
    <property type="entry name" value="PH"/>
    <property type="match status" value="1"/>
</dbReference>
<organism evidence="16 17">
    <name type="scientific">Chiloscyllium punctatum</name>
    <name type="common">Brownbanded bambooshark</name>
    <name type="synonym">Hemiscyllium punctatum</name>
    <dbReference type="NCBI Taxonomy" id="137246"/>
    <lineage>
        <taxon>Eukaryota</taxon>
        <taxon>Metazoa</taxon>
        <taxon>Chordata</taxon>
        <taxon>Craniata</taxon>
        <taxon>Vertebrata</taxon>
        <taxon>Chondrichthyes</taxon>
        <taxon>Elasmobranchii</taxon>
        <taxon>Galeomorphii</taxon>
        <taxon>Galeoidea</taxon>
        <taxon>Orectolobiformes</taxon>
        <taxon>Hemiscylliidae</taxon>
        <taxon>Chiloscyllium</taxon>
    </lineage>
</organism>
<dbReference type="GO" id="GO:0005886">
    <property type="term" value="C:plasma membrane"/>
    <property type="evidence" value="ECO:0007669"/>
    <property type="project" value="TreeGrafter"/>
</dbReference>
<dbReference type="Gene3D" id="3.30.505.10">
    <property type="entry name" value="SH2 domain"/>
    <property type="match status" value="1"/>
</dbReference>
<keyword evidence="4" id="KW-0963">Cytoplasm</keyword>
<dbReference type="Pfam" id="PF00017">
    <property type="entry name" value="SH2"/>
    <property type="match status" value="1"/>
</dbReference>
<dbReference type="PANTHER" id="PTHR10872:SF4">
    <property type="entry name" value="SH2B ADAPTER PROTEIN 2"/>
    <property type="match status" value="1"/>
</dbReference>
<dbReference type="GO" id="GO:0005737">
    <property type="term" value="C:cytoplasm"/>
    <property type="evidence" value="ECO:0007669"/>
    <property type="project" value="UniProtKB-SubCell"/>
</dbReference>
<reference evidence="16 17" key="1">
    <citation type="journal article" date="2018" name="Nat. Ecol. Evol.">
        <title>Shark genomes provide insights into elasmobranch evolution and the origin of vertebrates.</title>
        <authorList>
            <person name="Hara Y"/>
            <person name="Yamaguchi K"/>
            <person name="Onimaru K"/>
            <person name="Kadota M"/>
            <person name="Koyanagi M"/>
            <person name="Keeley SD"/>
            <person name="Tatsumi K"/>
            <person name="Tanaka K"/>
            <person name="Motone F"/>
            <person name="Kageyama Y"/>
            <person name="Nozu R"/>
            <person name="Adachi N"/>
            <person name="Nishimura O"/>
            <person name="Nakagawa R"/>
            <person name="Tanegashima C"/>
            <person name="Kiyatake I"/>
            <person name="Matsumoto R"/>
            <person name="Murakumo K"/>
            <person name="Nishida K"/>
            <person name="Terakita A"/>
            <person name="Kuratani S"/>
            <person name="Sato K"/>
            <person name="Hyodo S Kuraku.S."/>
        </authorList>
    </citation>
    <scope>NUCLEOTIDE SEQUENCE [LARGE SCALE GENOMIC DNA]</scope>
</reference>
<name>A0A401T699_CHIPU</name>
<dbReference type="GO" id="GO:0005068">
    <property type="term" value="F:transmembrane receptor protein tyrosine kinase adaptor activity"/>
    <property type="evidence" value="ECO:0007669"/>
    <property type="project" value="TreeGrafter"/>
</dbReference>
<dbReference type="SMART" id="SM00252">
    <property type="entry name" value="SH2"/>
    <property type="match status" value="1"/>
</dbReference>
<dbReference type="InterPro" id="IPR000980">
    <property type="entry name" value="SH2"/>
</dbReference>
<dbReference type="PANTHER" id="PTHR10872">
    <property type="entry name" value="SH2B ADAPTER PROTEIN"/>
    <property type="match status" value="1"/>
</dbReference>
<dbReference type="GO" id="GO:0050851">
    <property type="term" value="P:antigen receptor-mediated signaling pathway"/>
    <property type="evidence" value="ECO:0007669"/>
    <property type="project" value="TreeGrafter"/>
</dbReference>
<dbReference type="GO" id="GO:0035556">
    <property type="term" value="P:intracellular signal transduction"/>
    <property type="evidence" value="ECO:0007669"/>
    <property type="project" value="TreeGrafter"/>
</dbReference>
<evidence type="ECO:0000259" key="14">
    <source>
        <dbReference type="PROSITE" id="PS50001"/>
    </source>
</evidence>
<dbReference type="PRINTS" id="PR00401">
    <property type="entry name" value="SH2DOMAIN"/>
</dbReference>